<sequence length="255" mass="29906">MAIRNKLYFASDIHLGALNYTSSREREDRFVRWLDSIKHDANELFLVGDVFDFWFEYKTVVPKGYIRFLGKLAELVDLGIKLYLFKGNHDMWIFDYFVQELGATIISNELVIERQGKKLYIHHGDGLGPGDGKYKILKKVFRSRVCQWLFERLHPNFGVGLANYWSGHSRLANAAADEHKLFENEWLVTFARETLQKQHYDYLIFGHRHIPLVIQLNSQSQYINLGEWIFNSSYAVMADGQIQLLHFEKDHAENT</sequence>
<dbReference type="GO" id="GO:0016787">
    <property type="term" value="F:hydrolase activity"/>
    <property type="evidence" value="ECO:0007669"/>
    <property type="project" value="UniProtKB-KW"/>
</dbReference>
<keyword evidence="6" id="KW-0464">Manganese</keyword>
<keyword evidence="1" id="KW-1003">Cell membrane</keyword>
<dbReference type="Proteomes" id="UP001258315">
    <property type="component" value="Unassembled WGS sequence"/>
</dbReference>
<evidence type="ECO:0000256" key="6">
    <source>
        <dbReference type="ARBA" id="ARBA00023211"/>
    </source>
</evidence>
<dbReference type="EMBL" id="JAVLVU010000001">
    <property type="protein sequence ID" value="MDT3403451.1"/>
    <property type="molecule type" value="Genomic_DNA"/>
</dbReference>
<organism evidence="8 9">
    <name type="scientific">Mucilaginibacter terrae</name>
    <dbReference type="NCBI Taxonomy" id="1955052"/>
    <lineage>
        <taxon>Bacteria</taxon>
        <taxon>Pseudomonadati</taxon>
        <taxon>Bacteroidota</taxon>
        <taxon>Sphingobacteriia</taxon>
        <taxon>Sphingobacteriales</taxon>
        <taxon>Sphingobacteriaceae</taxon>
        <taxon>Mucilaginibacter</taxon>
    </lineage>
</organism>
<dbReference type="Pfam" id="PF00149">
    <property type="entry name" value="Metallophos"/>
    <property type="match status" value="1"/>
</dbReference>
<evidence type="ECO:0000256" key="5">
    <source>
        <dbReference type="ARBA" id="ARBA00023136"/>
    </source>
</evidence>
<comment type="caution">
    <text evidence="8">The sequence shown here is derived from an EMBL/GenBank/DDBJ whole genome shotgun (WGS) entry which is preliminary data.</text>
</comment>
<evidence type="ECO:0000256" key="1">
    <source>
        <dbReference type="ARBA" id="ARBA00022475"/>
    </source>
</evidence>
<name>A0ABU3GV38_9SPHI</name>
<dbReference type="RefSeq" id="WP_311950436.1">
    <property type="nucleotide sequence ID" value="NZ_JAVLVU010000001.1"/>
</dbReference>
<proteinExistence type="predicted"/>
<keyword evidence="3" id="KW-0479">Metal-binding</keyword>
<feature type="domain" description="Calcineurin-like phosphoesterase" evidence="7">
    <location>
        <begin position="7"/>
        <end position="211"/>
    </location>
</feature>
<dbReference type="Gene3D" id="3.60.21.10">
    <property type="match status" value="1"/>
</dbReference>
<dbReference type="SUPFAM" id="SSF56300">
    <property type="entry name" value="Metallo-dependent phosphatases"/>
    <property type="match status" value="1"/>
</dbReference>
<protein>
    <submittedName>
        <fullName evidence="8">UDP-2,3-diacylglucosamine hydrolase</fullName>
        <ecNumber evidence="8">3.6.1.54</ecNumber>
    </submittedName>
</protein>
<evidence type="ECO:0000256" key="3">
    <source>
        <dbReference type="ARBA" id="ARBA00022723"/>
    </source>
</evidence>
<dbReference type="PANTHER" id="PTHR34990:SF1">
    <property type="entry name" value="UDP-2,3-DIACYLGLUCOSAMINE HYDROLASE"/>
    <property type="match status" value="1"/>
</dbReference>
<evidence type="ECO:0000256" key="4">
    <source>
        <dbReference type="ARBA" id="ARBA00022801"/>
    </source>
</evidence>
<evidence type="ECO:0000313" key="8">
    <source>
        <dbReference type="EMBL" id="MDT3403451.1"/>
    </source>
</evidence>
<reference evidence="9" key="1">
    <citation type="submission" date="2023-07" db="EMBL/GenBank/DDBJ databases">
        <title>Functional and genomic diversity of the sorghum phyllosphere microbiome.</title>
        <authorList>
            <person name="Shade A."/>
        </authorList>
    </citation>
    <scope>NUCLEOTIDE SEQUENCE [LARGE SCALE GENOMIC DNA]</scope>
    <source>
        <strain evidence="9">SORGH_AS_0422</strain>
    </source>
</reference>
<dbReference type="EC" id="3.6.1.54" evidence="8"/>
<dbReference type="InterPro" id="IPR043461">
    <property type="entry name" value="LpxH-like"/>
</dbReference>
<accession>A0ABU3GV38</accession>
<gene>
    <name evidence="8" type="ORF">QE417_002523</name>
</gene>
<dbReference type="CDD" id="cd07398">
    <property type="entry name" value="MPP_YbbF-LpxH"/>
    <property type="match status" value="1"/>
</dbReference>
<dbReference type="InterPro" id="IPR004843">
    <property type="entry name" value="Calcineurin-like_PHP"/>
</dbReference>
<dbReference type="InterPro" id="IPR029052">
    <property type="entry name" value="Metallo-depent_PP-like"/>
</dbReference>
<keyword evidence="9" id="KW-1185">Reference proteome</keyword>
<dbReference type="PANTHER" id="PTHR34990">
    <property type="entry name" value="UDP-2,3-DIACYLGLUCOSAMINE HYDROLASE-RELATED"/>
    <property type="match status" value="1"/>
</dbReference>
<keyword evidence="5" id="KW-0472">Membrane</keyword>
<keyword evidence="4 8" id="KW-0378">Hydrolase</keyword>
<evidence type="ECO:0000259" key="7">
    <source>
        <dbReference type="Pfam" id="PF00149"/>
    </source>
</evidence>
<evidence type="ECO:0000313" key="9">
    <source>
        <dbReference type="Proteomes" id="UP001258315"/>
    </source>
</evidence>
<keyword evidence="2" id="KW-0997">Cell inner membrane</keyword>
<evidence type="ECO:0000256" key="2">
    <source>
        <dbReference type="ARBA" id="ARBA00022519"/>
    </source>
</evidence>